<keyword evidence="3" id="KW-0808">Transferase</keyword>
<dbReference type="Gene3D" id="3.90.1150.10">
    <property type="entry name" value="Aspartate Aminotransferase, domain 1"/>
    <property type="match status" value="1"/>
</dbReference>
<feature type="domain" description="Aminotransferase class V" evidence="1">
    <location>
        <begin position="82"/>
        <end position="342"/>
    </location>
</feature>
<dbReference type="Pfam" id="PF00266">
    <property type="entry name" value="Aminotran_5"/>
    <property type="match status" value="1"/>
</dbReference>
<dbReference type="PANTHER" id="PTHR43586">
    <property type="entry name" value="CYSTEINE DESULFURASE"/>
    <property type="match status" value="1"/>
</dbReference>
<dbReference type="EMBL" id="JABJXA010000280">
    <property type="protein sequence ID" value="MBB1262216.1"/>
    <property type="molecule type" value="Genomic_DNA"/>
</dbReference>
<reference evidence="3 4" key="1">
    <citation type="submission" date="2019-10" db="EMBL/GenBank/DDBJ databases">
        <title>Streptomyces sp. nov., a novel actinobacterium isolated from alkaline environment.</title>
        <authorList>
            <person name="Golinska P."/>
        </authorList>
    </citation>
    <scope>NUCLEOTIDE SEQUENCE [LARGE SCALE GENOMIC DNA]</scope>
    <source>
        <strain evidence="3 4">OF1</strain>
    </source>
</reference>
<organism evidence="3 4">
    <name type="scientific">Streptomyces alkaliterrae</name>
    <dbReference type="NCBI Taxonomy" id="2213162"/>
    <lineage>
        <taxon>Bacteria</taxon>
        <taxon>Bacillati</taxon>
        <taxon>Actinomycetota</taxon>
        <taxon>Actinomycetes</taxon>
        <taxon>Kitasatosporales</taxon>
        <taxon>Streptomycetaceae</taxon>
        <taxon>Streptomyces</taxon>
    </lineage>
</organism>
<sequence length="353" mass="36920">MLSVTEAEFDCPTAYLNTATHGLLPARAARVLTQAVTEMSSGRMDMNRWFQRIEAARSSYARIAGVPPGRVATGTSVAVHVGLVAGSLPAGATVLVAENDFASVVNPFVTRGGLRLRTVPLERLAESVDADTDLVAVSAVQSLDGRIADLDGLAAAACTHGCRTLVDATQSAGWLPLDHGRFDYTVCGTYKWLLCPRGVSFLTVPEDGGGLRALHAGWASGEEPWESTYGPVREPARSARRFDEPAPFLPYLAAAESLALVEEAGPAAIGAHDRALADRFRSGLTSLGLSFVPAEGAIVSLPGIGETGAKLAARAGAEVSVRAGNLRAAFHLYNTADEVDRLLDALSALPSDG</sequence>
<keyword evidence="3" id="KW-0032">Aminotransferase</keyword>
<comment type="caution">
    <text evidence="3">The sequence shown here is derived from an EMBL/GenBank/DDBJ whole genome shotgun (WGS) entry which is preliminary data.</text>
</comment>
<dbReference type="InterPro" id="IPR015421">
    <property type="entry name" value="PyrdxlP-dep_Trfase_major"/>
</dbReference>
<evidence type="ECO:0000313" key="2">
    <source>
        <dbReference type="EMBL" id="MBB1262216.1"/>
    </source>
</evidence>
<protein>
    <submittedName>
        <fullName evidence="3">Aminotransferase class V-fold PLP-dependent enzyme</fullName>
    </submittedName>
</protein>
<proteinExistence type="predicted"/>
<evidence type="ECO:0000313" key="5">
    <source>
        <dbReference type="Proteomes" id="UP000517765"/>
    </source>
</evidence>
<dbReference type="RefSeq" id="WP_143650346.1">
    <property type="nucleotide sequence ID" value="NZ_JABJXA010000280.1"/>
</dbReference>
<dbReference type="InterPro" id="IPR015424">
    <property type="entry name" value="PyrdxlP-dep_Trfase"/>
</dbReference>
<dbReference type="Proteomes" id="UP000320857">
    <property type="component" value="Unassembled WGS sequence"/>
</dbReference>
<dbReference type="Proteomes" id="UP000517765">
    <property type="component" value="Unassembled WGS sequence"/>
</dbReference>
<dbReference type="PANTHER" id="PTHR43586:SF21">
    <property type="entry name" value="PYRIDOXAL PHOSPHATE (PLP)-DEPENDENT ASPARTATE AMINOTRANSFERASE SUPERFAMILY"/>
    <property type="match status" value="1"/>
</dbReference>
<dbReference type="GO" id="GO:0008483">
    <property type="term" value="F:transaminase activity"/>
    <property type="evidence" value="ECO:0007669"/>
    <property type="project" value="UniProtKB-KW"/>
</dbReference>
<dbReference type="InterPro" id="IPR015422">
    <property type="entry name" value="PyrdxlP-dep_Trfase_small"/>
</dbReference>
<evidence type="ECO:0000313" key="3">
    <source>
        <dbReference type="EMBL" id="MQS04431.1"/>
    </source>
</evidence>
<keyword evidence="4" id="KW-1185">Reference proteome</keyword>
<gene>
    <name evidence="3" type="ORF">FNX44_021665</name>
    <name evidence="2" type="ORF">H3147_25900</name>
</gene>
<reference evidence="2" key="3">
    <citation type="journal article" name="Syst. Appl. Microbiol.">
        <title>Streptomyces alkaliterrae sp. nov., isolated from an alkaline soil, and emended descriptions of Streptomyces alkaliphilus, Streptomyces calidiresistens and Streptomyces durbertensis.</title>
        <authorList>
            <person name="Swiecimska M."/>
            <person name="Golinska P."/>
            <person name="Nouioui I."/>
            <person name="Wypij M."/>
            <person name="Rai M."/>
            <person name="Sangal V."/>
            <person name="Goodfellow M."/>
        </authorList>
    </citation>
    <scope>NUCLEOTIDE SEQUENCE</scope>
    <source>
        <strain evidence="2">OF8</strain>
    </source>
</reference>
<reference evidence="5" key="2">
    <citation type="submission" date="2020-05" db="EMBL/GenBank/DDBJ databases">
        <title>Classification of alakaliphilic streptomycetes isolated from an alkaline soil next to Lonar Crater, India and a proposal for the recognition of Streptomyces alkaliterrae sp. nov.</title>
        <authorList>
            <person name="Golinska P."/>
        </authorList>
    </citation>
    <scope>NUCLEOTIDE SEQUENCE [LARGE SCALE GENOMIC DNA]</scope>
    <source>
        <strain evidence="5">OF8</strain>
    </source>
</reference>
<evidence type="ECO:0000259" key="1">
    <source>
        <dbReference type="Pfam" id="PF00266"/>
    </source>
</evidence>
<dbReference type="OrthoDB" id="250246at2"/>
<accession>A0A5P0YVX4</accession>
<dbReference type="InterPro" id="IPR000192">
    <property type="entry name" value="Aminotrans_V_dom"/>
</dbReference>
<name>A0A5P0YVX4_9ACTN</name>
<dbReference type="Gene3D" id="3.40.640.10">
    <property type="entry name" value="Type I PLP-dependent aspartate aminotransferase-like (Major domain)"/>
    <property type="match status" value="1"/>
</dbReference>
<dbReference type="SUPFAM" id="SSF53383">
    <property type="entry name" value="PLP-dependent transferases"/>
    <property type="match status" value="1"/>
</dbReference>
<dbReference type="EMBL" id="VJYK02000289">
    <property type="protein sequence ID" value="MQS04431.1"/>
    <property type="molecule type" value="Genomic_DNA"/>
</dbReference>
<dbReference type="AlphaFoldDB" id="A0A5P0YVX4"/>
<evidence type="ECO:0000313" key="4">
    <source>
        <dbReference type="Proteomes" id="UP000320857"/>
    </source>
</evidence>